<dbReference type="SMART" id="SM00404">
    <property type="entry name" value="PTPc_motif"/>
    <property type="match status" value="2"/>
</dbReference>
<feature type="domain" description="Tyrosine-protein phosphatase" evidence="8">
    <location>
        <begin position="334"/>
        <end position="586"/>
    </location>
</feature>
<feature type="domain" description="Tyrosine specific protein phosphatases" evidence="9">
    <location>
        <begin position="508"/>
        <end position="577"/>
    </location>
</feature>
<feature type="non-terminal residue" evidence="10">
    <location>
        <position position="1"/>
    </location>
</feature>
<dbReference type="PANTHER" id="PTHR19134">
    <property type="entry name" value="RECEPTOR-TYPE TYROSINE-PROTEIN PHOSPHATASE"/>
    <property type="match status" value="1"/>
</dbReference>
<dbReference type="PANTHER" id="PTHR19134:SF562">
    <property type="entry name" value="PROTEIN-TYROSINE-PHOSPHATASE"/>
    <property type="match status" value="1"/>
</dbReference>
<dbReference type="EMBL" id="BLXT01006425">
    <property type="protein sequence ID" value="GFO31695.1"/>
    <property type="molecule type" value="Genomic_DNA"/>
</dbReference>
<dbReference type="Pfam" id="PF00102">
    <property type="entry name" value="Y_phosphatase"/>
    <property type="match status" value="2"/>
</dbReference>
<dbReference type="FunFam" id="3.90.190.10:FF:000102">
    <property type="entry name" value="Receptor-type tyrosine-protein phosphatase"/>
    <property type="match status" value="1"/>
</dbReference>
<reference evidence="10 11" key="1">
    <citation type="journal article" date="2021" name="Elife">
        <title>Chloroplast acquisition without the gene transfer in kleptoplastic sea slugs, Plakobranchus ocellatus.</title>
        <authorList>
            <person name="Maeda T."/>
            <person name="Takahashi S."/>
            <person name="Yoshida T."/>
            <person name="Shimamura S."/>
            <person name="Takaki Y."/>
            <person name="Nagai Y."/>
            <person name="Toyoda A."/>
            <person name="Suzuki Y."/>
            <person name="Arimoto A."/>
            <person name="Ishii H."/>
            <person name="Satoh N."/>
            <person name="Nishiyama T."/>
            <person name="Hasebe M."/>
            <person name="Maruyama T."/>
            <person name="Minagawa J."/>
            <person name="Obokata J."/>
            <person name="Shigenobu S."/>
        </authorList>
    </citation>
    <scope>NUCLEOTIDE SEQUENCE [LARGE SCALE GENOMIC DNA]</scope>
</reference>
<gene>
    <name evidence="10" type="ORF">PoB_005820000</name>
</gene>
<keyword evidence="3" id="KW-0378">Hydrolase</keyword>
<evidence type="ECO:0000313" key="11">
    <source>
        <dbReference type="Proteomes" id="UP000735302"/>
    </source>
</evidence>
<dbReference type="AlphaFoldDB" id="A0AAV4CJC9"/>
<evidence type="ECO:0000256" key="1">
    <source>
        <dbReference type="ARBA" id="ARBA00009580"/>
    </source>
</evidence>
<dbReference type="SMART" id="SM00194">
    <property type="entry name" value="PTPc"/>
    <property type="match status" value="2"/>
</dbReference>
<dbReference type="Gene3D" id="2.170.300.10">
    <property type="entry name" value="Tie2 ligand-binding domain superfamily"/>
    <property type="match status" value="1"/>
</dbReference>
<dbReference type="InterPro" id="IPR029021">
    <property type="entry name" value="Prot-tyrosine_phosphatase-like"/>
</dbReference>
<keyword evidence="7" id="KW-0812">Transmembrane</keyword>
<evidence type="ECO:0000259" key="9">
    <source>
        <dbReference type="PROSITE" id="PS50056"/>
    </source>
</evidence>
<keyword evidence="7" id="KW-0472">Membrane</keyword>
<name>A0AAV4CJC9_9GAST</name>
<protein>
    <recommendedName>
        <fullName evidence="2">protein-tyrosine-phosphatase</fullName>
        <ecNumber evidence="2">3.1.3.48</ecNumber>
    </recommendedName>
</protein>
<keyword evidence="7" id="KW-1133">Transmembrane helix</keyword>
<comment type="catalytic activity">
    <reaction evidence="5">
        <text>O-phospho-L-tyrosyl-[protein] + H2O = L-tyrosyl-[protein] + phosphate</text>
        <dbReference type="Rhea" id="RHEA:10684"/>
        <dbReference type="Rhea" id="RHEA-COMP:10136"/>
        <dbReference type="Rhea" id="RHEA-COMP:20101"/>
        <dbReference type="ChEBI" id="CHEBI:15377"/>
        <dbReference type="ChEBI" id="CHEBI:43474"/>
        <dbReference type="ChEBI" id="CHEBI:46858"/>
        <dbReference type="ChEBI" id="CHEBI:61978"/>
        <dbReference type="EC" id="3.1.3.48"/>
    </reaction>
</comment>
<keyword evidence="10" id="KW-0675">Receptor</keyword>
<dbReference type="InterPro" id="IPR000242">
    <property type="entry name" value="PTP_cat"/>
</dbReference>
<dbReference type="EC" id="3.1.3.48" evidence="2"/>
<dbReference type="InterPro" id="IPR050348">
    <property type="entry name" value="Protein-Tyr_Phosphatase"/>
</dbReference>
<accession>A0AAV4CJC9</accession>
<dbReference type="SUPFAM" id="SSF52799">
    <property type="entry name" value="(Phosphotyrosine protein) phosphatases II"/>
    <property type="match status" value="2"/>
</dbReference>
<keyword evidence="11" id="KW-1185">Reference proteome</keyword>
<evidence type="ECO:0000313" key="10">
    <source>
        <dbReference type="EMBL" id="GFO31695.1"/>
    </source>
</evidence>
<evidence type="ECO:0000256" key="6">
    <source>
        <dbReference type="SAM" id="MobiDB-lite"/>
    </source>
</evidence>
<evidence type="ECO:0000256" key="5">
    <source>
        <dbReference type="ARBA" id="ARBA00051722"/>
    </source>
</evidence>
<evidence type="ECO:0000256" key="2">
    <source>
        <dbReference type="ARBA" id="ARBA00013064"/>
    </source>
</evidence>
<dbReference type="InterPro" id="IPR000387">
    <property type="entry name" value="Tyr_Pase_dom"/>
</dbReference>
<dbReference type="PROSITE" id="PS50055">
    <property type="entry name" value="TYR_PHOSPHATASE_PTP"/>
    <property type="match status" value="2"/>
</dbReference>
<dbReference type="PRINTS" id="PR00700">
    <property type="entry name" value="PRTYPHPHTASE"/>
</dbReference>
<feature type="domain" description="Tyrosine-protein phosphatase" evidence="8">
    <location>
        <begin position="619"/>
        <end position="890"/>
    </location>
</feature>
<dbReference type="InterPro" id="IPR003595">
    <property type="entry name" value="Tyr_Pase_cat"/>
</dbReference>
<comment type="caution">
    <text evidence="10">The sequence shown here is derived from an EMBL/GenBank/DDBJ whole genome shotgun (WGS) entry which is preliminary data.</text>
</comment>
<dbReference type="InterPro" id="IPR016130">
    <property type="entry name" value="Tyr_Pase_AS"/>
</dbReference>
<dbReference type="Proteomes" id="UP000735302">
    <property type="component" value="Unassembled WGS sequence"/>
</dbReference>
<keyword evidence="4" id="KW-0904">Protein phosphatase</keyword>
<dbReference type="PROSITE" id="PS00383">
    <property type="entry name" value="TYR_PHOSPHATASE_1"/>
    <property type="match status" value="1"/>
</dbReference>
<feature type="region of interest" description="Disordered" evidence="6">
    <location>
        <begin position="261"/>
        <end position="310"/>
    </location>
</feature>
<dbReference type="GO" id="GO:0004725">
    <property type="term" value="F:protein tyrosine phosphatase activity"/>
    <property type="evidence" value="ECO:0007669"/>
    <property type="project" value="UniProtKB-EC"/>
</dbReference>
<evidence type="ECO:0000256" key="4">
    <source>
        <dbReference type="ARBA" id="ARBA00022912"/>
    </source>
</evidence>
<feature type="compositionally biased region" description="Polar residues" evidence="6">
    <location>
        <begin position="273"/>
        <end position="286"/>
    </location>
</feature>
<comment type="similarity">
    <text evidence="1">Belongs to the protein-tyrosine phosphatase family.</text>
</comment>
<organism evidence="10 11">
    <name type="scientific">Plakobranchus ocellatus</name>
    <dbReference type="NCBI Taxonomy" id="259542"/>
    <lineage>
        <taxon>Eukaryota</taxon>
        <taxon>Metazoa</taxon>
        <taxon>Spiralia</taxon>
        <taxon>Lophotrochozoa</taxon>
        <taxon>Mollusca</taxon>
        <taxon>Gastropoda</taxon>
        <taxon>Heterobranchia</taxon>
        <taxon>Euthyneura</taxon>
        <taxon>Panpulmonata</taxon>
        <taxon>Sacoglossa</taxon>
        <taxon>Placobranchoidea</taxon>
        <taxon>Plakobranchidae</taxon>
        <taxon>Plakobranchus</taxon>
    </lineage>
</organism>
<evidence type="ECO:0000256" key="3">
    <source>
        <dbReference type="ARBA" id="ARBA00022801"/>
    </source>
</evidence>
<feature type="transmembrane region" description="Helical" evidence="7">
    <location>
        <begin position="210"/>
        <end position="234"/>
    </location>
</feature>
<proteinExistence type="inferred from homology"/>
<evidence type="ECO:0000256" key="7">
    <source>
        <dbReference type="SAM" id="Phobius"/>
    </source>
</evidence>
<evidence type="ECO:0000259" key="8">
    <source>
        <dbReference type="PROSITE" id="PS50055"/>
    </source>
</evidence>
<sequence length="900" mass="99864">CNSSTYGEDCNKSCSDHCAGDTNSCNHVNGTCDEGCDIGYLMPLCTEKCNTSTYGEDCNKSCSDHCAGDTNSCNHVNGTCDQGCDSGYLMPLCTETCNQGTYGEDCNKNCSEHCAGERNSCDHVNGTCDQGCDSGYLTPLCTEKCPHATYGSDCNQTCSMNCLNQTCHHISGQCIECIDTWTGDFCDTARQNVGGEHGGEGADDSVRGALVSAVVGVVVAVTVIFAAIVGILFWRRRTEAKHESENGSMIELAVETGSASSNLTFDTDKSERPSAQSKVRSSSFTKAQEVEEKEEDERSETSESPYANILTGDTSVPVEKLKTYLDEHSTDSHFNDQFMVIPVNFGENQSHGLATRNRKKNRYKNIIPYDRNRVLLEADEKKELTDYINASYVKGFSSLETFIASQGPNDVTLNDFVRMLWEQNIDRVVMLTHLVEEGKRKCTMYWPEDGDQTFGEINMQLLTTRVFAEYTVRHLRLCKVDELPRDVIQFHFTAWPDKSVPDNPWGLVDFQQRVMAEPGPGRLLVHCSAGVGRTGTFIALCNLLQEAEATGKMDFRSTLHKLRQDRMHMIQTVAQYTFLHKAALVGHMTSGTTMQVKDIPARVQSLEGGASGDKSARSYQQEFDDLEAVCDEETIMSTVQSGGEESVYVNERTMATRSKDRLSSILPNYNHRPILTAEGKGEDTYINAVLVPNRKKNSHDILTQLPLPTTVTDFWRLVTQFDVGLVVAFDVDLRTTDETIGEFLPQKDREPLKTERFEISSTTVSEDSAIKEMFLTVQKKGMKGPSTSTDQHNLTCLLCKNSTLDPGPVLEIINKIMACRPSETCRTVYTCRNGADICGLVCIQSILLDRLEGDHCLTVPLVVGAIKAIRPQVIPTVDHYKCLYRVLMLSYEATNIYENL</sequence>
<dbReference type="Gene3D" id="3.90.190.10">
    <property type="entry name" value="Protein tyrosine phosphatase superfamily"/>
    <property type="match status" value="2"/>
</dbReference>
<dbReference type="PROSITE" id="PS50056">
    <property type="entry name" value="TYR_PHOSPHATASE_2"/>
    <property type="match status" value="1"/>
</dbReference>